<keyword evidence="5" id="KW-1185">Reference proteome</keyword>
<feature type="domain" description="NmrA-like" evidence="3">
    <location>
        <begin position="13"/>
        <end position="299"/>
    </location>
</feature>
<dbReference type="SUPFAM" id="SSF51735">
    <property type="entry name" value="NAD(P)-binding Rossmann-fold domains"/>
    <property type="match status" value="1"/>
</dbReference>
<dbReference type="PANTHER" id="PTHR42748:SF7">
    <property type="entry name" value="NMRA LIKE REDOX SENSOR 1-RELATED"/>
    <property type="match status" value="1"/>
</dbReference>
<organism evidence="4 5">
    <name type="scientific">Hymenobacter mucosus</name>
    <dbReference type="NCBI Taxonomy" id="1411120"/>
    <lineage>
        <taxon>Bacteria</taxon>
        <taxon>Pseudomonadati</taxon>
        <taxon>Bacteroidota</taxon>
        <taxon>Cytophagia</taxon>
        <taxon>Cytophagales</taxon>
        <taxon>Hymenobacteraceae</taxon>
        <taxon>Hymenobacter</taxon>
    </lineage>
</organism>
<dbReference type="AlphaFoldDB" id="A0A239ARL2"/>
<reference evidence="5" key="1">
    <citation type="submission" date="2017-06" db="EMBL/GenBank/DDBJ databases">
        <authorList>
            <person name="Varghese N."/>
            <person name="Submissions S."/>
        </authorList>
    </citation>
    <scope>NUCLEOTIDE SEQUENCE [LARGE SCALE GENOMIC DNA]</scope>
    <source>
        <strain evidence="5">DSM 28041</strain>
    </source>
</reference>
<dbReference type="PANTHER" id="PTHR42748">
    <property type="entry name" value="NITROGEN METABOLITE REPRESSION PROTEIN NMRA FAMILY MEMBER"/>
    <property type="match status" value="1"/>
</dbReference>
<protein>
    <submittedName>
        <fullName evidence="4">Uncharacterized conserved protein YbjT, contains NAD(P)-binding and DUF2867 domains</fullName>
    </submittedName>
</protein>
<proteinExistence type="inferred from homology"/>
<keyword evidence="2" id="KW-0521">NADP</keyword>
<name>A0A239ARL2_9BACT</name>
<evidence type="ECO:0000259" key="3">
    <source>
        <dbReference type="Pfam" id="PF05368"/>
    </source>
</evidence>
<evidence type="ECO:0000313" key="4">
    <source>
        <dbReference type="EMBL" id="SNR97694.1"/>
    </source>
</evidence>
<dbReference type="Pfam" id="PF05368">
    <property type="entry name" value="NmrA"/>
    <property type="match status" value="1"/>
</dbReference>
<dbReference type="InterPro" id="IPR051164">
    <property type="entry name" value="NmrA-like_oxidored"/>
</dbReference>
<dbReference type="Gene3D" id="3.90.25.10">
    <property type="entry name" value="UDP-galactose 4-epimerase, domain 1"/>
    <property type="match status" value="1"/>
</dbReference>
<sequence>MWHWYSLKTTKVEKKIIAVVGATGLQGTGVVNALVKEGSFTIRAVTRNPTTYQGKAHEVVQGDLTDLASMTTAFRGAYGVFVVTNFWEGADELAQGTLAVEAAQNAQVQHFIWSTLPNVEKISDGQFTVPQFTGKATVDEVVKNAGFAQYTFVQPPFYFQNFHGHTAPHQQQDGSIGWTLPIDPTKKVLHMADIHDLGKVVAGAFLHPEKVGNGTYLSLAAEVNSFHDVVEAFKANGKDYTFYQVPAEAFANFFEGAEAVAQLLGYMEAYTYMGPNSEGQVQSATEIATEPFTPLKEWIKASC</sequence>
<evidence type="ECO:0000313" key="5">
    <source>
        <dbReference type="Proteomes" id="UP000198310"/>
    </source>
</evidence>
<accession>A0A239ARL2</accession>
<dbReference type="Proteomes" id="UP000198310">
    <property type="component" value="Unassembled WGS sequence"/>
</dbReference>
<dbReference type="CDD" id="cd05251">
    <property type="entry name" value="NmrA_like_SDR_a"/>
    <property type="match status" value="1"/>
</dbReference>
<dbReference type="Gene3D" id="3.40.50.720">
    <property type="entry name" value="NAD(P)-binding Rossmann-like Domain"/>
    <property type="match status" value="1"/>
</dbReference>
<evidence type="ECO:0000256" key="1">
    <source>
        <dbReference type="ARBA" id="ARBA00006328"/>
    </source>
</evidence>
<gene>
    <name evidence="4" type="ORF">SAMN06269173_11446</name>
</gene>
<evidence type="ECO:0000256" key="2">
    <source>
        <dbReference type="ARBA" id="ARBA00022857"/>
    </source>
</evidence>
<dbReference type="InterPro" id="IPR036291">
    <property type="entry name" value="NAD(P)-bd_dom_sf"/>
</dbReference>
<dbReference type="EMBL" id="FZNS01000014">
    <property type="protein sequence ID" value="SNR97694.1"/>
    <property type="molecule type" value="Genomic_DNA"/>
</dbReference>
<comment type="similarity">
    <text evidence="1">Belongs to the NmrA-type oxidoreductase family.</text>
</comment>
<dbReference type="InterPro" id="IPR008030">
    <property type="entry name" value="NmrA-like"/>
</dbReference>